<keyword evidence="2" id="KW-0732">Signal</keyword>
<gene>
    <name evidence="3" type="ORF">SAMN04488515_0415</name>
</gene>
<dbReference type="EMBL" id="FOIZ01000001">
    <property type="protein sequence ID" value="SEV96084.1"/>
    <property type="molecule type" value="Genomic_DNA"/>
</dbReference>
<evidence type="ECO:0000256" key="1">
    <source>
        <dbReference type="SAM" id="Phobius"/>
    </source>
</evidence>
<evidence type="ECO:0000313" key="4">
    <source>
        <dbReference type="Proteomes" id="UP000199167"/>
    </source>
</evidence>
<name>A0A1I0N4U9_9RHOB</name>
<evidence type="ECO:0000313" key="3">
    <source>
        <dbReference type="EMBL" id="SEV96084.1"/>
    </source>
</evidence>
<keyword evidence="1" id="KW-1133">Transmembrane helix</keyword>
<evidence type="ECO:0000256" key="2">
    <source>
        <dbReference type="SAM" id="SignalP"/>
    </source>
</evidence>
<dbReference type="RefSeq" id="WP_089989664.1">
    <property type="nucleotide sequence ID" value="NZ_FOIZ01000001.1"/>
</dbReference>
<organism evidence="3 4">
    <name type="scientific">Cognatiyoonia koreensis</name>
    <dbReference type="NCBI Taxonomy" id="364200"/>
    <lineage>
        <taxon>Bacteria</taxon>
        <taxon>Pseudomonadati</taxon>
        <taxon>Pseudomonadota</taxon>
        <taxon>Alphaproteobacteria</taxon>
        <taxon>Rhodobacterales</taxon>
        <taxon>Paracoccaceae</taxon>
        <taxon>Cognatiyoonia</taxon>
    </lineage>
</organism>
<reference evidence="3 4" key="1">
    <citation type="submission" date="2016-10" db="EMBL/GenBank/DDBJ databases">
        <authorList>
            <person name="de Groot N.N."/>
        </authorList>
    </citation>
    <scope>NUCLEOTIDE SEQUENCE [LARGE SCALE GENOMIC DNA]</scope>
    <source>
        <strain evidence="3 4">DSM 17925</strain>
    </source>
</reference>
<sequence>MTYRAILACGAFGGMCPSIAKLASVYSTNPDAPMPVFGAYLAMGLFAFLGGGIALGFGAREVKAAIIAGIAAPGIVTNIVSGAAERQDEDIRTTALTLFATPAYAQVQEIKPILIEATGRVLTITPQITGGQIGASGLEITFENASGMTFQGTTLYNAKAPFVQVVVPDDATVLVIGSKKFPLPADASDAQLMVETSPTLGGDLLWALGGDRRYAVGNITVTFGH</sequence>
<feature type="transmembrane region" description="Helical" evidence="1">
    <location>
        <begin position="36"/>
        <end position="57"/>
    </location>
</feature>
<dbReference type="Proteomes" id="UP000199167">
    <property type="component" value="Unassembled WGS sequence"/>
</dbReference>
<dbReference type="STRING" id="364200.SAMN04488515_0415"/>
<keyword evidence="1" id="KW-0472">Membrane</keyword>
<dbReference type="AlphaFoldDB" id="A0A1I0N4U9"/>
<feature type="chain" id="PRO_5011675318" evidence="2">
    <location>
        <begin position="21"/>
        <end position="225"/>
    </location>
</feature>
<accession>A0A1I0N4U9</accession>
<protein>
    <submittedName>
        <fullName evidence="3">Uncharacterized protein</fullName>
    </submittedName>
</protein>
<feature type="signal peptide" evidence="2">
    <location>
        <begin position="1"/>
        <end position="20"/>
    </location>
</feature>
<keyword evidence="1" id="KW-0812">Transmembrane</keyword>
<keyword evidence="4" id="KW-1185">Reference proteome</keyword>
<proteinExistence type="predicted"/>